<keyword evidence="1" id="KW-0472">Membrane</keyword>
<evidence type="ECO:0000313" key="2">
    <source>
        <dbReference type="EMBL" id="OGG26441.1"/>
    </source>
</evidence>
<proteinExistence type="predicted"/>
<keyword evidence="1" id="KW-1133">Transmembrane helix</keyword>
<protein>
    <submittedName>
        <fullName evidence="2">Uncharacterized protein</fullName>
    </submittedName>
</protein>
<reference evidence="2 3" key="1">
    <citation type="journal article" date="2016" name="Nat. Commun.">
        <title>Thousands of microbial genomes shed light on interconnected biogeochemical processes in an aquifer system.</title>
        <authorList>
            <person name="Anantharaman K."/>
            <person name="Brown C.T."/>
            <person name="Hug L.A."/>
            <person name="Sharon I."/>
            <person name="Castelle C.J."/>
            <person name="Probst A.J."/>
            <person name="Thomas B.C."/>
            <person name="Singh A."/>
            <person name="Wilkins M.J."/>
            <person name="Karaoz U."/>
            <person name="Brodie E.L."/>
            <person name="Williams K.H."/>
            <person name="Hubbard S.S."/>
            <person name="Banfield J.F."/>
        </authorList>
    </citation>
    <scope>NUCLEOTIDE SEQUENCE [LARGE SCALE GENOMIC DNA]</scope>
</reference>
<sequence>MKRLKNILLFIFVLPLTLFLDLILYAALKTCPTCESFWAWVGTEGAISFPIVVVVTEWFGRVLERFKK</sequence>
<organism evidence="2 3">
    <name type="scientific">Candidatus Gottesmanbacteria bacterium RIFCSPLOWO2_01_FULL_39_12b</name>
    <dbReference type="NCBI Taxonomy" id="1798388"/>
    <lineage>
        <taxon>Bacteria</taxon>
        <taxon>Candidatus Gottesmaniibacteriota</taxon>
    </lineage>
</organism>
<feature type="transmembrane region" description="Helical" evidence="1">
    <location>
        <begin position="7"/>
        <end position="25"/>
    </location>
</feature>
<accession>A0A1F6AP31</accession>
<dbReference type="Proteomes" id="UP000176609">
    <property type="component" value="Unassembled WGS sequence"/>
</dbReference>
<name>A0A1F6AP31_9BACT</name>
<dbReference type="AlphaFoldDB" id="A0A1F6AP31"/>
<keyword evidence="1" id="KW-0812">Transmembrane</keyword>
<gene>
    <name evidence="2" type="ORF">A2960_06205</name>
</gene>
<feature type="transmembrane region" description="Helical" evidence="1">
    <location>
        <begin position="37"/>
        <end position="59"/>
    </location>
</feature>
<evidence type="ECO:0000313" key="3">
    <source>
        <dbReference type="Proteomes" id="UP000176609"/>
    </source>
</evidence>
<dbReference type="EMBL" id="MFJR01000009">
    <property type="protein sequence ID" value="OGG26441.1"/>
    <property type="molecule type" value="Genomic_DNA"/>
</dbReference>
<comment type="caution">
    <text evidence="2">The sequence shown here is derived from an EMBL/GenBank/DDBJ whole genome shotgun (WGS) entry which is preliminary data.</text>
</comment>
<evidence type="ECO:0000256" key="1">
    <source>
        <dbReference type="SAM" id="Phobius"/>
    </source>
</evidence>